<feature type="domain" description="Glycosyl transferase family 25" evidence="1">
    <location>
        <begin position="19"/>
        <end position="188"/>
    </location>
</feature>
<sequence>MTKYNSPNYVIKYGYTNLKSFTINLDDYKSNYDKQATELLKLGLVSERFSGVNALKDEHFKTSYKKYVSNFALNYTPKSVIGCALSHIMCCKYIYKNYIKSQKTHKQDNPNYFLIMEDDVFPLYEKDEFYEKLNKTLYDIQILDSNWEIIQLHSDGIMPTIDTYSTHIGSISAASYLISKKAIKKTLKSKIYSHIDLIHHNFINYNKYRAKENLFYSDEKTSLNRIVSYRLSSYSLLLKSKLFEFINYYTNIIQLRGEKKFLHYFEYKVFKEPFFNKEFNTNDIIDYFIGLKILSKLYYYKN</sequence>
<protein>
    <recommendedName>
        <fullName evidence="1">Glycosyl transferase family 25 domain-containing protein</fullName>
    </recommendedName>
</protein>
<proteinExistence type="predicted"/>
<dbReference type="InterPro" id="IPR002654">
    <property type="entry name" value="Glyco_trans_25"/>
</dbReference>
<accession>A0A6C0CBI7</accession>
<reference evidence="2" key="1">
    <citation type="journal article" date="2020" name="Nature">
        <title>Giant virus diversity and host interactions through global metagenomics.</title>
        <authorList>
            <person name="Schulz F."/>
            <person name="Roux S."/>
            <person name="Paez-Espino D."/>
            <person name="Jungbluth S."/>
            <person name="Walsh D.A."/>
            <person name="Denef V.J."/>
            <person name="McMahon K.D."/>
            <person name="Konstantinidis K.T."/>
            <person name="Eloe-Fadrosh E.A."/>
            <person name="Kyrpides N.C."/>
            <person name="Woyke T."/>
        </authorList>
    </citation>
    <scope>NUCLEOTIDE SEQUENCE</scope>
    <source>
        <strain evidence="2">GVMAG-M-3300020523-10</strain>
    </source>
</reference>
<dbReference type="Pfam" id="PF01755">
    <property type="entry name" value="Glyco_transf_25"/>
    <property type="match status" value="1"/>
</dbReference>
<evidence type="ECO:0000259" key="1">
    <source>
        <dbReference type="Pfam" id="PF01755"/>
    </source>
</evidence>
<dbReference type="AlphaFoldDB" id="A0A6C0CBI7"/>
<organism evidence="2">
    <name type="scientific">viral metagenome</name>
    <dbReference type="NCBI Taxonomy" id="1070528"/>
    <lineage>
        <taxon>unclassified sequences</taxon>
        <taxon>metagenomes</taxon>
        <taxon>organismal metagenomes</taxon>
    </lineage>
</organism>
<name>A0A6C0CBI7_9ZZZZ</name>
<dbReference type="EMBL" id="MN739380">
    <property type="protein sequence ID" value="QHT01707.1"/>
    <property type="molecule type" value="Genomic_DNA"/>
</dbReference>
<evidence type="ECO:0000313" key="2">
    <source>
        <dbReference type="EMBL" id="QHT01707.1"/>
    </source>
</evidence>